<protein>
    <recommendedName>
        <fullName evidence="1">DUF4371 domain-containing protein</fullName>
    </recommendedName>
</protein>
<evidence type="ECO:0000313" key="3">
    <source>
        <dbReference type="Proteomes" id="UP000824120"/>
    </source>
</evidence>
<dbReference type="OrthoDB" id="1730821at2759"/>
<feature type="non-terminal residue" evidence="2">
    <location>
        <position position="131"/>
    </location>
</feature>
<gene>
    <name evidence="2" type="ORF">H5410_003213</name>
</gene>
<comment type="caution">
    <text evidence="2">The sequence shown here is derived from an EMBL/GenBank/DDBJ whole genome shotgun (WGS) entry which is preliminary data.</text>
</comment>
<reference evidence="2 3" key="1">
    <citation type="submission" date="2020-09" db="EMBL/GenBank/DDBJ databases">
        <title>De no assembly of potato wild relative species, Solanum commersonii.</title>
        <authorList>
            <person name="Cho K."/>
        </authorList>
    </citation>
    <scope>NUCLEOTIDE SEQUENCE [LARGE SCALE GENOMIC DNA]</scope>
    <source>
        <strain evidence="2">LZ3.2</strain>
        <tissue evidence="2">Leaf</tissue>
    </source>
</reference>
<keyword evidence="3" id="KW-1185">Reference proteome</keyword>
<name>A0A9J6B4E9_SOLCO</name>
<accession>A0A9J6B4E9</accession>
<dbReference type="InterPro" id="IPR025398">
    <property type="entry name" value="DUF4371"/>
</dbReference>
<sequence>VYLQIGPYRPKVHEFPQSIFLKHCVISILNGLKNMINYNENVDANNIHNQEKRYCDDQIQQQSICVAFDKQSDQIKHEYWTHLNASIDVVRLVLNPIYRCGKVKSFVVENALRNNKTTSPDIPKNYDNIII</sequence>
<evidence type="ECO:0000259" key="1">
    <source>
        <dbReference type="Pfam" id="PF14291"/>
    </source>
</evidence>
<proteinExistence type="predicted"/>
<dbReference type="AlphaFoldDB" id="A0A9J6B4E9"/>
<dbReference type="Proteomes" id="UP000824120">
    <property type="component" value="Chromosome 1"/>
</dbReference>
<evidence type="ECO:0000313" key="2">
    <source>
        <dbReference type="EMBL" id="KAG5631496.1"/>
    </source>
</evidence>
<feature type="domain" description="DUF4371" evidence="1">
    <location>
        <begin position="40"/>
        <end position="94"/>
    </location>
</feature>
<organism evidence="2 3">
    <name type="scientific">Solanum commersonii</name>
    <name type="common">Commerson's wild potato</name>
    <name type="synonym">Commerson's nightshade</name>
    <dbReference type="NCBI Taxonomy" id="4109"/>
    <lineage>
        <taxon>Eukaryota</taxon>
        <taxon>Viridiplantae</taxon>
        <taxon>Streptophyta</taxon>
        <taxon>Embryophyta</taxon>
        <taxon>Tracheophyta</taxon>
        <taxon>Spermatophyta</taxon>
        <taxon>Magnoliopsida</taxon>
        <taxon>eudicotyledons</taxon>
        <taxon>Gunneridae</taxon>
        <taxon>Pentapetalae</taxon>
        <taxon>asterids</taxon>
        <taxon>lamiids</taxon>
        <taxon>Solanales</taxon>
        <taxon>Solanaceae</taxon>
        <taxon>Solanoideae</taxon>
        <taxon>Solaneae</taxon>
        <taxon>Solanum</taxon>
    </lineage>
</organism>
<dbReference type="Pfam" id="PF14291">
    <property type="entry name" value="DUF4371"/>
    <property type="match status" value="1"/>
</dbReference>
<dbReference type="EMBL" id="JACXVP010000001">
    <property type="protein sequence ID" value="KAG5631496.1"/>
    <property type="molecule type" value="Genomic_DNA"/>
</dbReference>